<dbReference type="InterPro" id="IPR020845">
    <property type="entry name" value="AMP-binding_CS"/>
</dbReference>
<dbReference type="NCBIfam" id="TIGR01733">
    <property type="entry name" value="AA-adenyl-dom"/>
    <property type="match status" value="1"/>
</dbReference>
<dbReference type="OrthoDB" id="416786at2759"/>
<dbReference type="Gene3D" id="3.40.50.12780">
    <property type="entry name" value="N-terminal domain of ligase-like"/>
    <property type="match status" value="1"/>
</dbReference>
<dbReference type="InterPro" id="IPR009081">
    <property type="entry name" value="PP-bd_ACP"/>
</dbReference>
<dbReference type="Proteomes" id="UP000481288">
    <property type="component" value="Unassembled WGS sequence"/>
</dbReference>
<evidence type="ECO:0000256" key="1">
    <source>
        <dbReference type="ARBA" id="ARBA00022450"/>
    </source>
</evidence>
<dbReference type="EMBL" id="QGMG01000596">
    <property type="protein sequence ID" value="TVY52520.1"/>
    <property type="molecule type" value="Genomic_DNA"/>
</dbReference>
<sequence>MAVAFEEGLPIAIFEHCKFPTIARRGKRSSSFGAVEVAPFSYPEGHIDVGFPSVSKELLQAAWAVLLRNYIGNEQVSFGVLSTFQTSGERKFDATEQDFNIDYEILVYQYLVSGNYLLDDFRASGCWSISEQELQETPMNTAVHFIKPNSTKTDRLNGNHFLPDDFRADTVFNHFDLVLEVQHEPFFPGAILRYRIATISAQYAQSIVNSLHMILKSVTTDTLPKGDFTNFISDNDQRNIISWNPKASYRQMTCMHYLVEAVARSTPHAEAVFAWDGSLTYSQLNTISSVAAHKLGGMGVGPGVFVPFAFEKSLWAVVSMLAILKAGGAFVPLDSNSPKARIKEILASTNAKVIITSDFFASKFADLGTQVIVLSSRTISADQTSCSSEFYSTAVQSTDPIFVLFTSGSTGKPKGIVHEHGAICTHAIAHGEVMGYHGARVLQFAAHTFDVAIMDIFTTLIFGGCICTPSEEERQNNIIGAINNMKADYAILTPSFARLIKPSEAPTLKTVAVGGEALPQDSLEGWLKNGSLIQIYGPAEVGICLSLRMRYNHTRAETVGFPLPNCSCWLVRPDDPHRLVPIGAIGELVVGGPSLAREYLGDENKTRASFLENLSWAKSLKVDCNRFFRTGDLLRYNTDCFDGSFDFVGRKDAQIKLRGQRIEPAEIEHHMATIAGVAISMVTRPEQGCFAGQLVVVVEMHSDISSRVRTEPISLADNQSLTLEGAQVHLSRFLPSYMIPTVCLVVRSMPFVPSLKINRKLVEAWLMDMASAPSNIAEAALADLRLSPLPPDEDTANILSTKVAGLVASMDWKRRVSLENQNFVLQATGIDSIQIISLSMFLRKTYKVNIPIAKLLNPTVTIRGLADMIDHCNEPSHSYKPHPRVDIVRDCEAINQILLGSIRELSQTFSEGLGISERMSERTPLPQNVFVTGVTGYLGSAILQKLMKKPNVNVFALVRCSQESLGLQRIVDSGKKMGWWQEFYASRIQIWKGDLTQKNLGLDSDHMKSLRATRDARTHIHAIIHNGAKVHYSSDYQTLRAANISSTSILLEITASQVSNFVYVSGGQLPNEHFNIDVFPSSPNFDFGQANGYTQTKLVSELLVQKCTEHALFRGKSLCIIKPGYIIGSAKSGIANQSDFIWRLISSCVKIGAYNRDEIEHWLFIADVDHVADNVISPLFDGGNGSSHVRRVLDGLRFSDLWVLLRSDFGYELEALDSKEWMERLRGAVWEEGEKHLLFPLMHILEGEGGAIGSVKEPNGITADSIHRVKNAIKSNLRHLIQVGFIPRAK</sequence>
<keyword evidence="5" id="KW-1185">Reference proteome</keyword>
<name>A0A7D8Z4L3_9HELO</name>
<keyword evidence="2" id="KW-0597">Phosphoprotein</keyword>
<dbReference type="InterPro" id="IPR036736">
    <property type="entry name" value="ACP-like_sf"/>
</dbReference>
<dbReference type="PROSITE" id="PS00455">
    <property type="entry name" value="AMP_BINDING"/>
    <property type="match status" value="1"/>
</dbReference>
<evidence type="ECO:0000313" key="5">
    <source>
        <dbReference type="Proteomes" id="UP000481288"/>
    </source>
</evidence>
<dbReference type="NCBIfam" id="TIGR01746">
    <property type="entry name" value="Thioester-redct"/>
    <property type="match status" value="1"/>
</dbReference>
<dbReference type="PANTHER" id="PTHR44845">
    <property type="entry name" value="CARRIER DOMAIN-CONTAINING PROTEIN"/>
    <property type="match status" value="1"/>
</dbReference>
<dbReference type="InterPro" id="IPR010080">
    <property type="entry name" value="Thioester_reductase-like_dom"/>
</dbReference>
<reference evidence="4 5" key="1">
    <citation type="submission" date="2018-05" db="EMBL/GenBank/DDBJ databases">
        <title>Whole genome sequencing for identification of molecular markers to develop diagnostic detection tools for the regulated plant pathogen Lachnellula willkommii.</title>
        <authorList>
            <person name="Giroux E."/>
            <person name="Bilodeau G."/>
        </authorList>
    </citation>
    <scope>NUCLEOTIDE SEQUENCE [LARGE SCALE GENOMIC DNA]</scope>
    <source>
        <strain evidence="4 5">CBS 625.97</strain>
    </source>
</reference>
<dbReference type="InterPro" id="IPR036291">
    <property type="entry name" value="NAD(P)-bd_dom_sf"/>
</dbReference>
<evidence type="ECO:0000259" key="3">
    <source>
        <dbReference type="PROSITE" id="PS50075"/>
    </source>
</evidence>
<evidence type="ECO:0000256" key="2">
    <source>
        <dbReference type="ARBA" id="ARBA00022553"/>
    </source>
</evidence>
<organism evidence="4 5">
    <name type="scientific">Lachnellula cervina</name>
    <dbReference type="NCBI Taxonomy" id="1316786"/>
    <lineage>
        <taxon>Eukaryota</taxon>
        <taxon>Fungi</taxon>
        <taxon>Dikarya</taxon>
        <taxon>Ascomycota</taxon>
        <taxon>Pezizomycotina</taxon>
        <taxon>Leotiomycetes</taxon>
        <taxon>Helotiales</taxon>
        <taxon>Lachnaceae</taxon>
        <taxon>Lachnellula</taxon>
    </lineage>
</organism>
<dbReference type="PANTHER" id="PTHR44845:SF4">
    <property type="entry name" value="NONRIBOSOMAL PEPTIDE SYNTHASE INPA"/>
    <property type="match status" value="1"/>
</dbReference>
<accession>A0A7D8Z4L3</accession>
<comment type="caution">
    <text evidence="4">The sequence shown here is derived from an EMBL/GenBank/DDBJ whole genome shotgun (WGS) entry which is preliminary data.</text>
</comment>
<proteinExistence type="predicted"/>
<keyword evidence="1" id="KW-0596">Phosphopantetheine</keyword>
<dbReference type="SUPFAM" id="SSF47336">
    <property type="entry name" value="ACP-like"/>
    <property type="match status" value="1"/>
</dbReference>
<dbReference type="SUPFAM" id="SSF51735">
    <property type="entry name" value="NAD(P)-binding Rossmann-fold domains"/>
    <property type="match status" value="1"/>
</dbReference>
<dbReference type="SUPFAM" id="SSF56801">
    <property type="entry name" value="Acetyl-CoA synthetase-like"/>
    <property type="match status" value="1"/>
</dbReference>
<evidence type="ECO:0000313" key="4">
    <source>
        <dbReference type="EMBL" id="TVY52520.1"/>
    </source>
</evidence>
<dbReference type="InterPro" id="IPR042099">
    <property type="entry name" value="ANL_N_sf"/>
</dbReference>
<gene>
    <name evidence="4" type="primary">fmpE</name>
    <name evidence="4" type="ORF">LCER1_G008736</name>
</gene>
<dbReference type="CDD" id="cd05918">
    <property type="entry name" value="A_NRPS_SidN3_like"/>
    <property type="match status" value="1"/>
</dbReference>
<dbReference type="InterPro" id="IPR013120">
    <property type="entry name" value="FAR_NAD-bd"/>
</dbReference>
<protein>
    <submittedName>
        <fullName evidence="4">Nonribosomal peptide synthetase fmpE</fullName>
    </submittedName>
</protein>
<dbReference type="InterPro" id="IPR010071">
    <property type="entry name" value="AA_adenyl_dom"/>
</dbReference>
<dbReference type="Pfam" id="PF00501">
    <property type="entry name" value="AMP-binding"/>
    <property type="match status" value="1"/>
</dbReference>
<dbReference type="Pfam" id="PF07993">
    <property type="entry name" value="NAD_binding_4"/>
    <property type="match status" value="1"/>
</dbReference>
<dbReference type="Gene3D" id="3.40.50.720">
    <property type="entry name" value="NAD(P)-binding Rossmann-like Domain"/>
    <property type="match status" value="1"/>
</dbReference>
<dbReference type="InterPro" id="IPR000873">
    <property type="entry name" value="AMP-dep_synth/lig_dom"/>
</dbReference>
<feature type="domain" description="Carrier" evidence="3">
    <location>
        <begin position="790"/>
        <end position="873"/>
    </location>
</feature>
<dbReference type="Gene3D" id="3.30.300.30">
    <property type="match status" value="1"/>
</dbReference>
<dbReference type="InterPro" id="IPR045851">
    <property type="entry name" value="AMP-bd_C_sf"/>
</dbReference>
<dbReference type="PROSITE" id="PS50075">
    <property type="entry name" value="CARRIER"/>
    <property type="match status" value="1"/>
</dbReference>